<gene>
    <name evidence="1" type="ORF">DES41_109317</name>
</gene>
<keyword evidence="2" id="KW-1185">Reference proteome</keyword>
<organism evidence="1 2">
    <name type="scientific">Pseudorhodoferax soli</name>
    <dbReference type="NCBI Taxonomy" id="545864"/>
    <lineage>
        <taxon>Bacteria</taxon>
        <taxon>Pseudomonadati</taxon>
        <taxon>Pseudomonadota</taxon>
        <taxon>Betaproteobacteria</taxon>
        <taxon>Burkholderiales</taxon>
        <taxon>Comamonadaceae</taxon>
    </lineage>
</organism>
<proteinExistence type="predicted"/>
<dbReference type="OrthoDB" id="8912320at2"/>
<dbReference type="RefSeq" id="WP_114471086.1">
    <property type="nucleotide sequence ID" value="NZ_QPJK01000009.1"/>
</dbReference>
<accession>A0A368XNK9</accession>
<dbReference type="EMBL" id="QPJK01000009">
    <property type="protein sequence ID" value="RCW67594.1"/>
    <property type="molecule type" value="Genomic_DNA"/>
</dbReference>
<evidence type="ECO:0000313" key="1">
    <source>
        <dbReference type="EMBL" id="RCW67594.1"/>
    </source>
</evidence>
<dbReference type="Proteomes" id="UP000252884">
    <property type="component" value="Unassembled WGS sequence"/>
</dbReference>
<reference evidence="1 2" key="1">
    <citation type="submission" date="2018-07" db="EMBL/GenBank/DDBJ databases">
        <title>Genomic Encyclopedia of Type Strains, Phase IV (KMG-IV): sequencing the most valuable type-strain genomes for metagenomic binning, comparative biology and taxonomic classification.</title>
        <authorList>
            <person name="Goeker M."/>
        </authorList>
    </citation>
    <scope>NUCLEOTIDE SEQUENCE [LARGE SCALE GENOMIC DNA]</scope>
    <source>
        <strain evidence="1 2">DSM 21634</strain>
    </source>
</reference>
<evidence type="ECO:0000313" key="2">
    <source>
        <dbReference type="Proteomes" id="UP000252884"/>
    </source>
</evidence>
<dbReference type="AlphaFoldDB" id="A0A368XNK9"/>
<protein>
    <submittedName>
        <fullName evidence="1">Uncharacterized protein</fullName>
    </submittedName>
</protein>
<comment type="caution">
    <text evidence="1">The sequence shown here is derived from an EMBL/GenBank/DDBJ whole genome shotgun (WGS) entry which is preliminary data.</text>
</comment>
<sequence>MLDAFADQGASLRQARPPAPARLITLVSQGEERHEQALLWQLCQALQSYGYPPVVLDGTSLESPTHPGLVDLMQHTPWGALGATDDSDWAVMPAAVGLRALGQARPRPLDLLGSLFQGCGVLVVYARAELLIPVLAGSAAQPVLAVAPGRHALLRGYRTLKQFQQEGRLAPTLVSLITSSLRNADQLARTTGRSLQKCALTFLGCETDMITVRSEPQAEQRSDDVRRLALRLLENGAVPFMA</sequence>
<name>A0A368XNK9_9BURK</name>